<dbReference type="EMBL" id="MCFE01000047">
    <property type="protein sequence ID" value="ORY03398.1"/>
    <property type="molecule type" value="Genomic_DNA"/>
</dbReference>
<dbReference type="OrthoDB" id="2020436at2759"/>
<dbReference type="PANTHER" id="PTHR21299:SF1">
    <property type="entry name" value="PANTOATE--BETA-ALANINE LIGASE"/>
    <property type="match status" value="1"/>
</dbReference>
<comment type="pathway">
    <text evidence="1">Cofactor biosynthesis; (R)-pantothenate biosynthesis; (R)-pantothenate from (R)-pantoate and beta-alanine: step 1/1.</text>
</comment>
<dbReference type="Proteomes" id="UP000193498">
    <property type="component" value="Unassembled WGS sequence"/>
</dbReference>
<dbReference type="SUPFAM" id="SSF52374">
    <property type="entry name" value="Nucleotidylyl transferase"/>
    <property type="match status" value="1"/>
</dbReference>
<sequence length="301" mass="33250">MTNTTASKPLVFYNFADYRAWRQQMNREGKKVGFVPTMGALHAGHLSLVELAKSKTDVVAMSIFVNPAQFAPTEDLDQYPRTLEADVKLLSESGCCDALLVPSVKEMYPSGISLNINEQKGTFVEVLGKSSQMEGSIRPHFFRGVATVVLKLFNIIQPDMAFFGQKDAQQCVVVRTMITDLCLPIEMVAAPIKREEDGMALSSRNRYLSTEERSYAIILYKALTAAADAYASGIKDCKKLIQIAEDVVRSEPRATLDYISIAHPYELQELDTVDKDGAILSGAIRVGGTRLIDNILLDCQL</sequence>
<evidence type="ECO:0000256" key="6">
    <source>
        <dbReference type="ARBA" id="ARBA00022655"/>
    </source>
</evidence>
<dbReference type="InterPro" id="IPR042176">
    <property type="entry name" value="Pantoate_ligase_C"/>
</dbReference>
<keyword evidence="6" id="KW-0566">Pantothenate biosynthesis</keyword>
<dbReference type="AlphaFoldDB" id="A0A1Y1YZD0"/>
<evidence type="ECO:0000256" key="1">
    <source>
        <dbReference type="ARBA" id="ARBA00004990"/>
    </source>
</evidence>
<evidence type="ECO:0000256" key="4">
    <source>
        <dbReference type="ARBA" id="ARBA00015647"/>
    </source>
</evidence>
<keyword evidence="13" id="KW-1185">Reference proteome</keyword>
<dbReference type="UniPathway" id="UPA00028">
    <property type="reaction ID" value="UER00005"/>
</dbReference>
<dbReference type="Pfam" id="PF02569">
    <property type="entry name" value="Pantoate_ligase"/>
    <property type="match status" value="1"/>
</dbReference>
<comment type="catalytic activity">
    <reaction evidence="11">
        <text>(R)-pantoate + beta-alanine + ATP = (R)-pantothenate + AMP + diphosphate + H(+)</text>
        <dbReference type="Rhea" id="RHEA:10912"/>
        <dbReference type="ChEBI" id="CHEBI:15378"/>
        <dbReference type="ChEBI" id="CHEBI:15980"/>
        <dbReference type="ChEBI" id="CHEBI:29032"/>
        <dbReference type="ChEBI" id="CHEBI:30616"/>
        <dbReference type="ChEBI" id="CHEBI:33019"/>
        <dbReference type="ChEBI" id="CHEBI:57966"/>
        <dbReference type="ChEBI" id="CHEBI:456215"/>
        <dbReference type="EC" id="6.3.2.1"/>
    </reaction>
</comment>
<evidence type="ECO:0000313" key="13">
    <source>
        <dbReference type="Proteomes" id="UP000193498"/>
    </source>
</evidence>
<evidence type="ECO:0000256" key="5">
    <source>
        <dbReference type="ARBA" id="ARBA00022598"/>
    </source>
</evidence>
<dbReference type="InterPro" id="IPR003721">
    <property type="entry name" value="Pantoate_ligase"/>
</dbReference>
<accession>A0A1Y1YZD0</accession>
<comment type="similarity">
    <text evidence="2">Belongs to the pantothenate synthetase family.</text>
</comment>
<keyword evidence="8" id="KW-0067">ATP-binding</keyword>
<evidence type="ECO:0000256" key="3">
    <source>
        <dbReference type="ARBA" id="ARBA00012219"/>
    </source>
</evidence>
<dbReference type="Gene3D" id="3.30.1300.10">
    <property type="entry name" value="Pantoate-beta-alanine ligase, C-terminal domain"/>
    <property type="match status" value="1"/>
</dbReference>
<evidence type="ECO:0000256" key="9">
    <source>
        <dbReference type="ARBA" id="ARBA00029902"/>
    </source>
</evidence>
<keyword evidence="5 12" id="KW-0436">Ligase</keyword>
<evidence type="ECO:0000256" key="2">
    <source>
        <dbReference type="ARBA" id="ARBA00009256"/>
    </source>
</evidence>
<evidence type="ECO:0000256" key="8">
    <source>
        <dbReference type="ARBA" id="ARBA00022840"/>
    </source>
</evidence>
<protein>
    <recommendedName>
        <fullName evidence="4">Pantoate--beta-alanine ligase</fullName>
        <ecNumber evidence="3">6.3.2.1</ecNumber>
    </recommendedName>
    <alternativeName>
        <fullName evidence="10">Pantoate-activating enzyme</fullName>
    </alternativeName>
    <alternativeName>
        <fullName evidence="9">Pantothenate synthetase</fullName>
    </alternativeName>
</protein>
<dbReference type="GO" id="GO:0015940">
    <property type="term" value="P:pantothenate biosynthetic process"/>
    <property type="evidence" value="ECO:0007669"/>
    <property type="project" value="UniProtKB-UniPathway"/>
</dbReference>
<dbReference type="EC" id="6.3.2.1" evidence="3"/>
<comment type="caution">
    <text evidence="12">The sequence shown here is derived from an EMBL/GenBank/DDBJ whole genome shotgun (WGS) entry which is preliminary data.</text>
</comment>
<dbReference type="CDD" id="cd00560">
    <property type="entry name" value="PanC"/>
    <property type="match status" value="1"/>
</dbReference>
<dbReference type="InterPro" id="IPR014729">
    <property type="entry name" value="Rossmann-like_a/b/a_fold"/>
</dbReference>
<dbReference type="InParanoid" id="A0A1Y1YZD0"/>
<gene>
    <name evidence="12" type="ORF">K493DRAFT_334310</name>
</gene>
<dbReference type="Gene3D" id="3.40.50.620">
    <property type="entry name" value="HUPs"/>
    <property type="match status" value="1"/>
</dbReference>
<keyword evidence="7" id="KW-0547">Nucleotide-binding</keyword>
<name>A0A1Y1YZD0_9FUNG</name>
<dbReference type="STRING" id="1314790.A0A1Y1YZD0"/>
<dbReference type="FunFam" id="3.40.50.620:FF:000013">
    <property type="entry name" value="Pantothenate synthetase"/>
    <property type="match status" value="1"/>
</dbReference>
<dbReference type="GO" id="GO:0004592">
    <property type="term" value="F:pantoate-beta-alanine ligase activity"/>
    <property type="evidence" value="ECO:0007669"/>
    <property type="project" value="UniProtKB-EC"/>
</dbReference>
<dbReference type="HAMAP" id="MF_00158">
    <property type="entry name" value="PanC"/>
    <property type="match status" value="1"/>
</dbReference>
<dbReference type="FunCoup" id="A0A1Y1YZD0">
    <property type="interactions" value="586"/>
</dbReference>
<evidence type="ECO:0000256" key="10">
    <source>
        <dbReference type="ARBA" id="ARBA00032806"/>
    </source>
</evidence>
<dbReference type="NCBIfam" id="TIGR00018">
    <property type="entry name" value="panC"/>
    <property type="match status" value="1"/>
</dbReference>
<reference evidence="12 13" key="1">
    <citation type="submission" date="2016-07" db="EMBL/GenBank/DDBJ databases">
        <title>Pervasive Adenine N6-methylation of Active Genes in Fungi.</title>
        <authorList>
            <consortium name="DOE Joint Genome Institute"/>
            <person name="Mondo S.J."/>
            <person name="Dannebaum R.O."/>
            <person name="Kuo R.C."/>
            <person name="Labutti K."/>
            <person name="Haridas S."/>
            <person name="Kuo A."/>
            <person name="Salamov A."/>
            <person name="Ahrendt S.R."/>
            <person name="Lipzen A."/>
            <person name="Sullivan W."/>
            <person name="Andreopoulos W.B."/>
            <person name="Clum A."/>
            <person name="Lindquist E."/>
            <person name="Daum C."/>
            <person name="Ramamoorthy G.K."/>
            <person name="Gryganskyi A."/>
            <person name="Culley D."/>
            <person name="Magnuson J.K."/>
            <person name="James T.Y."/>
            <person name="O'Malley M.A."/>
            <person name="Stajich J.E."/>
            <person name="Spatafora J.W."/>
            <person name="Visel A."/>
            <person name="Grigoriev I.V."/>
        </authorList>
    </citation>
    <scope>NUCLEOTIDE SEQUENCE [LARGE SCALE GENOMIC DNA]</scope>
    <source>
        <strain evidence="12 13">CBS 931.73</strain>
    </source>
</reference>
<proteinExistence type="inferred from homology"/>
<evidence type="ECO:0000256" key="11">
    <source>
        <dbReference type="ARBA" id="ARBA00048258"/>
    </source>
</evidence>
<dbReference type="GO" id="GO:0005524">
    <property type="term" value="F:ATP binding"/>
    <property type="evidence" value="ECO:0007669"/>
    <property type="project" value="UniProtKB-KW"/>
</dbReference>
<evidence type="ECO:0000256" key="7">
    <source>
        <dbReference type="ARBA" id="ARBA00022741"/>
    </source>
</evidence>
<evidence type="ECO:0000313" key="12">
    <source>
        <dbReference type="EMBL" id="ORY03398.1"/>
    </source>
</evidence>
<organism evidence="12 13">
    <name type="scientific">Basidiobolus meristosporus CBS 931.73</name>
    <dbReference type="NCBI Taxonomy" id="1314790"/>
    <lineage>
        <taxon>Eukaryota</taxon>
        <taxon>Fungi</taxon>
        <taxon>Fungi incertae sedis</taxon>
        <taxon>Zoopagomycota</taxon>
        <taxon>Entomophthoromycotina</taxon>
        <taxon>Basidiobolomycetes</taxon>
        <taxon>Basidiobolales</taxon>
        <taxon>Basidiobolaceae</taxon>
        <taxon>Basidiobolus</taxon>
    </lineage>
</organism>
<dbReference type="PANTHER" id="PTHR21299">
    <property type="entry name" value="CYTIDYLATE KINASE/PANTOATE-BETA-ALANINE LIGASE"/>
    <property type="match status" value="1"/>
</dbReference>